<evidence type="ECO:0000256" key="1">
    <source>
        <dbReference type="ARBA" id="ARBA00004123"/>
    </source>
</evidence>
<evidence type="ECO:0000256" key="2">
    <source>
        <dbReference type="ARBA" id="ARBA00004496"/>
    </source>
</evidence>
<evidence type="ECO:0000256" key="5">
    <source>
        <dbReference type="ARBA" id="ARBA00022553"/>
    </source>
</evidence>
<evidence type="ECO:0000256" key="9">
    <source>
        <dbReference type="ARBA" id="ARBA00023187"/>
    </source>
</evidence>
<feature type="compositionally biased region" description="Basic and acidic residues" evidence="14">
    <location>
        <begin position="303"/>
        <end position="313"/>
    </location>
</feature>
<evidence type="ECO:0000256" key="15">
    <source>
        <dbReference type="SAM" id="SignalP"/>
    </source>
</evidence>
<dbReference type="PROSITE" id="PS50829">
    <property type="entry name" value="GYF"/>
    <property type="match status" value="1"/>
</dbReference>
<evidence type="ECO:0000256" key="14">
    <source>
        <dbReference type="SAM" id="MobiDB-lite"/>
    </source>
</evidence>
<keyword evidence="10" id="KW-0539">Nucleus</keyword>
<feature type="region of interest" description="Disordered" evidence="14">
    <location>
        <begin position="286"/>
        <end position="332"/>
    </location>
</feature>
<name>A0A7J6DAJ8_9TELE</name>
<evidence type="ECO:0000256" key="12">
    <source>
        <dbReference type="ARBA" id="ARBA00064937"/>
    </source>
</evidence>
<dbReference type="SUPFAM" id="SSF55277">
    <property type="entry name" value="GYF domain"/>
    <property type="match status" value="1"/>
</dbReference>
<evidence type="ECO:0000256" key="3">
    <source>
        <dbReference type="ARBA" id="ARBA00022490"/>
    </source>
</evidence>
<dbReference type="FunFam" id="3.30.1490.40:FF:000002">
    <property type="entry name" value="CD2 antigen cytoplasmic tail-binding protein 2"/>
    <property type="match status" value="1"/>
</dbReference>
<feature type="region of interest" description="Disordered" evidence="14">
    <location>
        <begin position="364"/>
        <end position="386"/>
    </location>
</feature>
<dbReference type="PANTHER" id="PTHR13138">
    <property type="entry name" value="PROTEIN LIN1"/>
    <property type="match status" value="1"/>
</dbReference>
<keyword evidence="5" id="KW-0597">Phosphoprotein</keyword>
<dbReference type="CDD" id="cd00072">
    <property type="entry name" value="GYF"/>
    <property type="match status" value="1"/>
</dbReference>
<evidence type="ECO:0000259" key="16">
    <source>
        <dbReference type="PROSITE" id="PS50829"/>
    </source>
</evidence>
<reference evidence="17 18" key="1">
    <citation type="submission" date="2020-04" db="EMBL/GenBank/DDBJ databases">
        <title>Chromosome-level genome assembly of a cyprinid fish Onychostoma macrolepis by integration of Nanopore Sequencing, Bionano and Hi-C technology.</title>
        <authorList>
            <person name="Wang D."/>
        </authorList>
    </citation>
    <scope>NUCLEOTIDE SEQUENCE [LARGE SCALE GENOMIC DNA]</scope>
    <source>
        <strain evidence="17">SWU-2019</strain>
        <tissue evidence="17">Muscle</tissue>
    </source>
</reference>
<feature type="signal peptide" evidence="15">
    <location>
        <begin position="1"/>
        <end position="21"/>
    </location>
</feature>
<dbReference type="AlphaFoldDB" id="A0A7J6DAJ8"/>
<comment type="function">
    <text evidence="11">Involved in pre-mRNA splicing as component of the U5 snRNP complex that is involved in spliceosome assembly.</text>
</comment>
<dbReference type="InterPro" id="IPR035445">
    <property type="entry name" value="GYF-like_dom_sf"/>
</dbReference>
<evidence type="ECO:0000313" key="18">
    <source>
        <dbReference type="Proteomes" id="UP000579812"/>
    </source>
</evidence>
<dbReference type="SMART" id="SM00444">
    <property type="entry name" value="GYF"/>
    <property type="match status" value="1"/>
</dbReference>
<dbReference type="Proteomes" id="UP000579812">
    <property type="component" value="Unassembled WGS sequence"/>
</dbReference>
<comment type="caution">
    <text evidence="17">The sequence shown here is derived from an EMBL/GenBank/DDBJ whole genome shotgun (WGS) entry which is preliminary data.</text>
</comment>
<evidence type="ECO:0000313" key="17">
    <source>
        <dbReference type="EMBL" id="KAF4116055.1"/>
    </source>
</evidence>
<dbReference type="PANTHER" id="PTHR13138:SF3">
    <property type="entry name" value="CD2 ANTIGEN CYTOPLASMIC TAIL-BINDING PROTEIN 2"/>
    <property type="match status" value="1"/>
</dbReference>
<keyword evidence="7" id="KW-0832">Ubl conjugation</keyword>
<feature type="compositionally biased region" description="Basic and acidic residues" evidence="14">
    <location>
        <begin position="372"/>
        <end position="386"/>
    </location>
</feature>
<gene>
    <name evidence="17" type="ORF">G5714_003544</name>
</gene>
<keyword evidence="6" id="KW-0507">mRNA processing</keyword>
<proteinExistence type="predicted"/>
<keyword evidence="4" id="KW-1017">Isopeptide bond</keyword>
<evidence type="ECO:0000256" key="6">
    <source>
        <dbReference type="ARBA" id="ARBA00022664"/>
    </source>
</evidence>
<dbReference type="GO" id="GO:0008380">
    <property type="term" value="P:RNA splicing"/>
    <property type="evidence" value="ECO:0007669"/>
    <property type="project" value="UniProtKB-KW"/>
</dbReference>
<dbReference type="Gene3D" id="3.30.1490.40">
    <property type="match status" value="1"/>
</dbReference>
<keyword evidence="8" id="KW-0007">Acetylation</keyword>
<evidence type="ECO:0000256" key="11">
    <source>
        <dbReference type="ARBA" id="ARBA00056564"/>
    </source>
</evidence>
<dbReference type="GO" id="GO:0005682">
    <property type="term" value="C:U5 snRNP"/>
    <property type="evidence" value="ECO:0007669"/>
    <property type="project" value="InterPro"/>
</dbReference>
<evidence type="ECO:0000256" key="10">
    <source>
        <dbReference type="ARBA" id="ARBA00023242"/>
    </source>
</evidence>
<comment type="subunit">
    <text evidence="12">Component of the U5 snRNP complex composed of the U5 snRNA and at least PRPF6, PRPF8, SNRNP200, EFTUD2, SNRNP40, DDX23, TXNL4A and CD2BP2. Interacts directly with TXNL4A and PRPF6. Interacts (via GYF domain) with CD2 (via Pro-rich sequence in the cytoplasmic domain). Interacts with PQBP1.</text>
</comment>
<evidence type="ECO:0000256" key="13">
    <source>
        <dbReference type="ARBA" id="ARBA00070924"/>
    </source>
</evidence>
<dbReference type="InterPro" id="IPR003169">
    <property type="entry name" value="GYF"/>
</dbReference>
<organism evidence="17 18">
    <name type="scientific">Onychostoma macrolepis</name>
    <dbReference type="NCBI Taxonomy" id="369639"/>
    <lineage>
        <taxon>Eukaryota</taxon>
        <taxon>Metazoa</taxon>
        <taxon>Chordata</taxon>
        <taxon>Craniata</taxon>
        <taxon>Vertebrata</taxon>
        <taxon>Euteleostomi</taxon>
        <taxon>Actinopterygii</taxon>
        <taxon>Neopterygii</taxon>
        <taxon>Teleostei</taxon>
        <taxon>Ostariophysi</taxon>
        <taxon>Cypriniformes</taxon>
        <taxon>Cyprinidae</taxon>
        <taxon>Acrossocheilinae</taxon>
        <taxon>Onychostoma</taxon>
    </lineage>
</organism>
<feature type="chain" id="PRO_5029828754" description="CD2 antigen cytoplasmic tail-binding protein 2" evidence="15">
    <location>
        <begin position="22"/>
        <end position="527"/>
    </location>
</feature>
<accession>A0A7J6DAJ8</accession>
<feature type="region of interest" description="Disordered" evidence="14">
    <location>
        <begin position="181"/>
        <end position="206"/>
    </location>
</feature>
<dbReference type="GO" id="GO:0005737">
    <property type="term" value="C:cytoplasm"/>
    <property type="evidence" value="ECO:0007669"/>
    <property type="project" value="UniProtKB-SubCell"/>
</dbReference>
<evidence type="ECO:0000256" key="7">
    <source>
        <dbReference type="ARBA" id="ARBA00022843"/>
    </source>
</evidence>
<protein>
    <recommendedName>
        <fullName evidence="13">CD2 antigen cytoplasmic tail-binding protein 2</fullName>
    </recommendedName>
</protein>
<keyword evidence="18" id="KW-1185">Reference proteome</keyword>
<keyword evidence="9" id="KW-0508">mRNA splicing</keyword>
<dbReference type="Pfam" id="PF02213">
    <property type="entry name" value="GYF"/>
    <property type="match status" value="1"/>
</dbReference>
<dbReference type="InterPro" id="IPR039905">
    <property type="entry name" value="CD2BP2/Lin1"/>
</dbReference>
<keyword evidence="3" id="KW-0963">Cytoplasm</keyword>
<feature type="domain" description="GYF" evidence="16">
    <location>
        <begin position="466"/>
        <end position="524"/>
    </location>
</feature>
<comment type="subcellular location">
    <subcellularLocation>
        <location evidence="2">Cytoplasm</location>
    </subcellularLocation>
    <subcellularLocation>
        <location evidence="1">Nucleus</location>
    </subcellularLocation>
</comment>
<dbReference type="EMBL" id="JAAMOB010000003">
    <property type="protein sequence ID" value="KAF4116055.1"/>
    <property type="molecule type" value="Genomic_DNA"/>
</dbReference>
<dbReference type="GO" id="GO:0006397">
    <property type="term" value="P:mRNA processing"/>
    <property type="evidence" value="ECO:0007669"/>
    <property type="project" value="UniProtKB-KW"/>
</dbReference>
<evidence type="ECO:0000256" key="8">
    <source>
        <dbReference type="ARBA" id="ARBA00022990"/>
    </source>
</evidence>
<keyword evidence="15" id="KW-0732">Signal</keyword>
<evidence type="ECO:0000256" key="4">
    <source>
        <dbReference type="ARBA" id="ARBA00022499"/>
    </source>
</evidence>
<sequence>MVASAQFLLFCFSNVPFCVYSFHRDALYLQFKCFCIQVRCSQKAQEPVLTVTSDTHLKITEQSYGNVNQKGFVKCPSRSSDGREVTHTQKCFFIFIFIFYYLLNFQNYKIQQHTFLIFTHFVAIETRTEPLNDVVPVLVCLNGAAGRVTSSMSKRKVTFEDGDGEITLEDVPKKKIVDGVSGPGSRFKEKHSLDSDEEDEGEVVENSSKYDILATDDVEGQEMATIDYDEGVRITPFNLVEEMQEGHFDSEGNYFVNKEKDIRDNWLDNIDWVKIKEQPVKKKKGLAAKRKRRIGDEDEAEEEIKREEQRKDSEEDEEEDEEKGPAEDPLATYSHHQLTEAVIELMLPGETVAAALRRLGGLGGQKKKRRLREGEEEKKETSDRDADKLDKLTALADRLVGIGEFEIYQQTYEKLAYKLKGLTRGKAAKTLENDDEDKDELDMFAEEFDEKQNADEDKDNSKVSDEVMWEYKWDNEKNSELYGPFSSQQMQEWVDEGYFKDGVYCRRIDQEGAPFYNSKRIDFELYT</sequence>